<accession>A0A4V6A361</accession>
<reference evidence="1 2" key="1">
    <citation type="journal article" date="2015" name="Genome Biol.">
        <title>Comparative genomics of Steinernema reveals deeply conserved gene regulatory networks.</title>
        <authorList>
            <person name="Dillman A.R."/>
            <person name="Macchietto M."/>
            <person name="Porter C.F."/>
            <person name="Rogers A."/>
            <person name="Williams B."/>
            <person name="Antoshechkin I."/>
            <person name="Lee M.M."/>
            <person name="Goodwin Z."/>
            <person name="Lu X."/>
            <person name="Lewis E.E."/>
            <person name="Goodrich-Blair H."/>
            <person name="Stock S.P."/>
            <person name="Adams B.J."/>
            <person name="Sternberg P.W."/>
            <person name="Mortazavi A."/>
        </authorList>
    </citation>
    <scope>NUCLEOTIDE SEQUENCE [LARGE SCALE GENOMIC DNA]</scope>
    <source>
        <strain evidence="1 2">ALL</strain>
    </source>
</reference>
<protein>
    <submittedName>
        <fullName evidence="1">Uncharacterized protein</fullName>
    </submittedName>
</protein>
<evidence type="ECO:0000313" key="1">
    <source>
        <dbReference type="EMBL" id="TKR82005.1"/>
    </source>
</evidence>
<dbReference type="EMBL" id="AZBU02000004">
    <property type="protein sequence ID" value="TKR82005.1"/>
    <property type="molecule type" value="Genomic_DNA"/>
</dbReference>
<dbReference type="Proteomes" id="UP000298663">
    <property type="component" value="Unassembled WGS sequence"/>
</dbReference>
<evidence type="ECO:0000313" key="2">
    <source>
        <dbReference type="Proteomes" id="UP000298663"/>
    </source>
</evidence>
<proteinExistence type="predicted"/>
<sequence>MDQGCVTLAHRMLLEHFENPLIHLRNKKGQNLWKASTFPSRLSKRVSNPQKFSQILKKRGFASITVNTWIKQIFPTSTDPKSILRDCRIT</sequence>
<organism evidence="1 2">
    <name type="scientific">Steinernema carpocapsae</name>
    <name type="common">Entomopathogenic nematode</name>
    <dbReference type="NCBI Taxonomy" id="34508"/>
    <lineage>
        <taxon>Eukaryota</taxon>
        <taxon>Metazoa</taxon>
        <taxon>Ecdysozoa</taxon>
        <taxon>Nematoda</taxon>
        <taxon>Chromadorea</taxon>
        <taxon>Rhabditida</taxon>
        <taxon>Tylenchina</taxon>
        <taxon>Panagrolaimomorpha</taxon>
        <taxon>Strongyloidoidea</taxon>
        <taxon>Steinernematidae</taxon>
        <taxon>Steinernema</taxon>
    </lineage>
</organism>
<comment type="caution">
    <text evidence="1">The sequence shown here is derived from an EMBL/GenBank/DDBJ whole genome shotgun (WGS) entry which is preliminary data.</text>
</comment>
<reference evidence="1 2" key="2">
    <citation type="journal article" date="2019" name="G3 (Bethesda)">
        <title>Hybrid Assembly of the Genome of the Entomopathogenic Nematode Steinernema carpocapsae Identifies the X-Chromosome.</title>
        <authorList>
            <person name="Serra L."/>
            <person name="Macchietto M."/>
            <person name="Macias-Munoz A."/>
            <person name="McGill C.J."/>
            <person name="Rodriguez I.M."/>
            <person name="Rodriguez B."/>
            <person name="Murad R."/>
            <person name="Mortazavi A."/>
        </authorList>
    </citation>
    <scope>NUCLEOTIDE SEQUENCE [LARGE SCALE GENOMIC DNA]</scope>
    <source>
        <strain evidence="1 2">ALL</strain>
    </source>
</reference>
<gene>
    <name evidence="1" type="ORF">L596_015790</name>
</gene>
<dbReference type="AlphaFoldDB" id="A0A4V6A361"/>
<keyword evidence="2" id="KW-1185">Reference proteome</keyword>
<name>A0A4V6A361_STECR</name>